<dbReference type="EMBL" id="RQXT01000021">
    <property type="protein sequence ID" value="RRH99654.1"/>
    <property type="molecule type" value="Genomic_DNA"/>
</dbReference>
<keyword evidence="4" id="KW-0032">Aminotransferase</keyword>
<gene>
    <name evidence="4" type="ORF">EH240_17715</name>
</gene>
<dbReference type="Pfam" id="PF00202">
    <property type="entry name" value="Aminotran_3"/>
    <property type="match status" value="1"/>
</dbReference>
<dbReference type="GO" id="GO:0008483">
    <property type="term" value="F:transaminase activity"/>
    <property type="evidence" value="ECO:0007669"/>
    <property type="project" value="UniProtKB-KW"/>
</dbReference>
<dbReference type="Gene3D" id="3.90.1150.10">
    <property type="entry name" value="Aspartate Aminotransferase, domain 1"/>
    <property type="match status" value="1"/>
</dbReference>
<dbReference type="OrthoDB" id="9801052at2"/>
<dbReference type="InterPro" id="IPR015422">
    <property type="entry name" value="PyrdxlP-dep_Trfase_small"/>
</dbReference>
<keyword evidence="2 3" id="KW-0663">Pyridoxal phosphate</keyword>
<comment type="caution">
    <text evidence="4">The sequence shown here is derived from an EMBL/GenBank/DDBJ whole genome shotgun (WGS) entry which is preliminary data.</text>
</comment>
<keyword evidence="4" id="KW-0808">Transferase</keyword>
<organism evidence="4 5">
    <name type="scientific">Mesorhizobium tamadayense</name>
    <dbReference type="NCBI Taxonomy" id="425306"/>
    <lineage>
        <taxon>Bacteria</taxon>
        <taxon>Pseudomonadati</taxon>
        <taxon>Pseudomonadota</taxon>
        <taxon>Alphaproteobacteria</taxon>
        <taxon>Hyphomicrobiales</taxon>
        <taxon>Phyllobacteriaceae</taxon>
        <taxon>Mesorhizobium</taxon>
    </lineage>
</organism>
<evidence type="ECO:0000256" key="2">
    <source>
        <dbReference type="ARBA" id="ARBA00022898"/>
    </source>
</evidence>
<dbReference type="Proteomes" id="UP000273786">
    <property type="component" value="Unassembled WGS sequence"/>
</dbReference>
<name>A0A3P3FM33_9HYPH</name>
<dbReference type="PANTHER" id="PTHR43713">
    <property type="entry name" value="GLUTAMATE-1-SEMIALDEHYDE 2,1-AMINOMUTASE"/>
    <property type="match status" value="1"/>
</dbReference>
<dbReference type="AlphaFoldDB" id="A0A3P3FM33"/>
<evidence type="ECO:0000313" key="5">
    <source>
        <dbReference type="Proteomes" id="UP000273786"/>
    </source>
</evidence>
<dbReference type="GO" id="GO:0030170">
    <property type="term" value="F:pyridoxal phosphate binding"/>
    <property type="evidence" value="ECO:0007669"/>
    <property type="project" value="InterPro"/>
</dbReference>
<accession>A0A3P3FM33</accession>
<protein>
    <submittedName>
        <fullName evidence="4">Aminotransferase class III-fold pyridoxal phosphate-dependent enzyme</fullName>
    </submittedName>
</protein>
<proteinExistence type="inferred from homology"/>
<dbReference type="Gene3D" id="3.40.640.10">
    <property type="entry name" value="Type I PLP-dependent aspartate aminotransferase-like (Major domain)"/>
    <property type="match status" value="1"/>
</dbReference>
<evidence type="ECO:0000313" key="4">
    <source>
        <dbReference type="EMBL" id="RRH99654.1"/>
    </source>
</evidence>
<evidence type="ECO:0000256" key="3">
    <source>
        <dbReference type="RuleBase" id="RU003560"/>
    </source>
</evidence>
<dbReference type="InterPro" id="IPR015424">
    <property type="entry name" value="PyrdxlP-dep_Trfase"/>
</dbReference>
<comment type="similarity">
    <text evidence="3">Belongs to the class-III pyridoxal-phosphate-dependent aminotransferase family.</text>
</comment>
<dbReference type="InterPro" id="IPR005814">
    <property type="entry name" value="Aminotrans_3"/>
</dbReference>
<comment type="cofactor">
    <cofactor evidence="1">
        <name>pyridoxal 5'-phosphate</name>
        <dbReference type="ChEBI" id="CHEBI:597326"/>
    </cofactor>
</comment>
<dbReference type="SUPFAM" id="SSF53383">
    <property type="entry name" value="PLP-dependent transferases"/>
    <property type="match status" value="1"/>
</dbReference>
<dbReference type="PANTHER" id="PTHR43713:SF3">
    <property type="entry name" value="GLUTAMATE-1-SEMIALDEHYDE 2,1-AMINOMUTASE 1, CHLOROPLASTIC-RELATED"/>
    <property type="match status" value="1"/>
</dbReference>
<sequence>MDRDCERDRLRSCGLAPPLGGAFAQCRATVSSCVLRNAILSKRATSNPMSTTTDIDKTSNSTFQGLHRSAELFGRGQRVITGGNARLSLFQRPHPVYFAEGTGVHLLDVNGNTYLDFMNNFTALIHGHGFRPVLDRLHHQLELGVSFSGPTELEVELAELLCGRVPYFDQVRFVNSGTEAVMYTIKAARALTGRVKIAKLEGAFHGSYDPVEVSLDSAPANWGSRSAPNAIPYSAGNSQAVADDTVVLPFNDVEATREILERNRDKLAAVLIDVLPQRAGLVPISLSYLAFLREITARYGIVLISDEVMSFRLSFRGGITRFGFEADLCAFAKIIGGGLPIGAVGGPARYMLPFDSTNGKPLVPQAGTFSANPMSMAAGIATMQSLSEQSFQLFDDLGEYARSSLIEMFHRERLPYSVTGMGSMFRIHLRAEAPEGYREAYAAAEQQRKMEILIRALQDRNVIVSPTCQLCLSTPMSKDHIDEMVTSVREATKMVEAL</sequence>
<keyword evidence="5" id="KW-1185">Reference proteome</keyword>
<evidence type="ECO:0000256" key="1">
    <source>
        <dbReference type="ARBA" id="ARBA00001933"/>
    </source>
</evidence>
<reference evidence="4 5" key="1">
    <citation type="submission" date="2018-11" db="EMBL/GenBank/DDBJ databases">
        <title>the genome of Mesorhizobium tamadayense DSM 28320.</title>
        <authorList>
            <person name="Gao J."/>
        </authorList>
    </citation>
    <scope>NUCLEOTIDE SEQUENCE [LARGE SCALE GENOMIC DNA]</scope>
    <source>
        <strain evidence="4 5">DSM 28320</strain>
    </source>
</reference>
<dbReference type="InterPro" id="IPR015421">
    <property type="entry name" value="PyrdxlP-dep_Trfase_major"/>
</dbReference>